<proteinExistence type="predicted"/>
<evidence type="ECO:0000313" key="1">
    <source>
        <dbReference type="EMBL" id="KXY50914.1"/>
    </source>
</evidence>
<reference evidence="1 2" key="1">
    <citation type="submission" date="2015-12" db="EMBL/GenBank/DDBJ databases">
        <title>Bacillus cereus Group isolate.</title>
        <authorList>
            <person name="Kovac J."/>
        </authorList>
    </citation>
    <scope>NUCLEOTIDE SEQUENCE [LARGE SCALE GENOMIC DNA]</scope>
    <source>
        <strain evidence="1 2">FSL K6-0073</strain>
    </source>
</reference>
<gene>
    <name evidence="1" type="ORF">AT268_30680</name>
</gene>
<sequence length="107" mass="12975">MNNLFEKMEAIVKMVMKSHTDDFEVHDKQRLTKAYEKEEHEFYWMCSMCATHIIADEDVSWLETVLYQYREKLQSSKGFLFKIDTKAGTIKKINWRKRPELLKMMEM</sequence>
<dbReference type="EMBL" id="LOMO01000001">
    <property type="protein sequence ID" value="KXY50914.1"/>
    <property type="molecule type" value="Genomic_DNA"/>
</dbReference>
<comment type="caution">
    <text evidence="1">The sequence shown here is derived from an EMBL/GenBank/DDBJ whole genome shotgun (WGS) entry which is preliminary data.</text>
</comment>
<dbReference type="RefSeq" id="WP_061662241.1">
    <property type="nucleotide sequence ID" value="NZ_LOMO01000001.1"/>
</dbReference>
<dbReference type="AlphaFoldDB" id="A0A9X0SP68"/>
<protein>
    <submittedName>
        <fullName evidence="1">Uncharacterized protein</fullName>
    </submittedName>
</protein>
<evidence type="ECO:0000313" key="2">
    <source>
        <dbReference type="Proteomes" id="UP000075476"/>
    </source>
</evidence>
<name>A0A9X0SP68_BACCE</name>
<accession>A0A9X0SP68</accession>
<organism evidence="1 2">
    <name type="scientific">Bacillus cereus</name>
    <dbReference type="NCBI Taxonomy" id="1396"/>
    <lineage>
        <taxon>Bacteria</taxon>
        <taxon>Bacillati</taxon>
        <taxon>Bacillota</taxon>
        <taxon>Bacilli</taxon>
        <taxon>Bacillales</taxon>
        <taxon>Bacillaceae</taxon>
        <taxon>Bacillus</taxon>
        <taxon>Bacillus cereus group</taxon>
    </lineage>
</organism>
<dbReference type="Proteomes" id="UP000075476">
    <property type="component" value="Unassembled WGS sequence"/>
</dbReference>